<name>A0A1C9HPZ3_RHILT</name>
<accession>A0A1C9HPZ3</accession>
<protein>
    <submittedName>
        <fullName evidence="2">Cytochrome C</fullName>
    </submittedName>
</protein>
<dbReference type="GO" id="GO:0022900">
    <property type="term" value="P:electron transport chain"/>
    <property type="evidence" value="ECO:0007669"/>
    <property type="project" value="InterPro"/>
</dbReference>
<proteinExistence type="predicted"/>
<evidence type="ECO:0000256" key="1">
    <source>
        <dbReference type="SAM" id="Phobius"/>
    </source>
</evidence>
<dbReference type="PROSITE" id="PS51009">
    <property type="entry name" value="CYTCII"/>
    <property type="match status" value="1"/>
</dbReference>
<dbReference type="SUPFAM" id="SSF47175">
    <property type="entry name" value="Cytochromes"/>
    <property type="match status" value="1"/>
</dbReference>
<dbReference type="AlphaFoldDB" id="A0A1C9HPZ3"/>
<dbReference type="Gene3D" id="1.20.120.10">
    <property type="entry name" value="Cytochrome c/b562"/>
    <property type="match status" value="1"/>
</dbReference>
<dbReference type="GO" id="GO:0009055">
    <property type="term" value="F:electron transfer activity"/>
    <property type="evidence" value="ECO:0007669"/>
    <property type="project" value="InterPro"/>
</dbReference>
<dbReference type="InterPro" id="IPR010980">
    <property type="entry name" value="Cyt_c/b562"/>
</dbReference>
<evidence type="ECO:0000313" key="2">
    <source>
        <dbReference type="EMBL" id="AOO88786.1"/>
    </source>
</evidence>
<dbReference type="InterPro" id="IPR002321">
    <property type="entry name" value="Cyt_c_II"/>
</dbReference>
<dbReference type="EMBL" id="KX486422">
    <property type="protein sequence ID" value="AOO88786.1"/>
    <property type="molecule type" value="Genomic_DNA"/>
</dbReference>
<reference evidence="2" key="1">
    <citation type="journal article" date="2015" name="BMC Genomics">
        <title>Transcriptome profiling of a Rhizobium leguminosarum bv. trifolii rosR mutant reveals the role of the transcriptional regulator RosR in motility, synthesis of cell-surface components, and other cellular processes.</title>
        <authorList>
            <person name="Rachwal K."/>
            <person name="Matczynska E."/>
            <person name="Janczarek M."/>
        </authorList>
    </citation>
    <scope>NUCLEOTIDE SEQUENCE</scope>
    <source>
        <strain evidence="2">Rt24.2</strain>
    </source>
</reference>
<dbReference type="GO" id="GO:0005506">
    <property type="term" value="F:iron ion binding"/>
    <property type="evidence" value="ECO:0007669"/>
    <property type="project" value="InterPro"/>
</dbReference>
<sequence length="224" mass="24550">MRPPPDRRIRPLAAQIKTDIRSRHRISVQHHGHQIQTASSMRLTADISKLGLFAFMAAVLMTAAMVSAEEDIVAIRQADMKAMAAAAKTISGMFKDSTTYKASEFQRAADTIRDKSGGVLSAHFASATDSRQSKAGPNILNERDRFDRIANDLRDYAVALDAAAQKNPGPMTASMRMKPGEAMGGGPFGTHVRNEHELSAMPAEHAFHLMLQTCATCHTRFRME</sequence>
<reference evidence="2" key="2">
    <citation type="journal article" date="2016" name="Front. Microbiol.">
        <title>The Regulatory Protein RosR Affects Rhizobium leguminosarum bv. trifolii Protein Profiles, Cell Surface Properties, and Symbiosis with Clover.</title>
        <authorList>
            <person name="Rachwal K."/>
            <person name="Boguszewska A."/>
            <person name="Kopcinska J."/>
            <person name="Karas M."/>
            <person name="Tchorzewski M."/>
            <person name="Janczarek M."/>
        </authorList>
    </citation>
    <scope>NUCLEOTIDE SEQUENCE</scope>
    <source>
        <strain evidence="2">Rt24.2</strain>
    </source>
</reference>
<feature type="transmembrane region" description="Helical" evidence="1">
    <location>
        <begin position="50"/>
        <end position="68"/>
    </location>
</feature>
<organism evidence="2">
    <name type="scientific">Rhizobium leguminosarum bv. trifolii</name>
    <dbReference type="NCBI Taxonomy" id="386"/>
    <lineage>
        <taxon>Bacteria</taxon>
        <taxon>Pseudomonadati</taxon>
        <taxon>Pseudomonadota</taxon>
        <taxon>Alphaproteobacteria</taxon>
        <taxon>Hyphomicrobiales</taxon>
        <taxon>Rhizobiaceae</taxon>
        <taxon>Rhizobium/Agrobacterium group</taxon>
        <taxon>Rhizobium</taxon>
    </lineage>
</organism>
<dbReference type="Pfam" id="PF01322">
    <property type="entry name" value="Cytochrom_C_2"/>
    <property type="match status" value="1"/>
</dbReference>
<keyword evidence="1" id="KW-0472">Membrane</keyword>
<keyword evidence="1" id="KW-0812">Transmembrane</keyword>
<dbReference type="GO" id="GO:0020037">
    <property type="term" value="F:heme binding"/>
    <property type="evidence" value="ECO:0007669"/>
    <property type="project" value="InterPro"/>
</dbReference>
<keyword evidence="1" id="KW-1133">Transmembrane helix</keyword>